<name>A0A0C1ZAQ9_9VIBR</name>
<dbReference type="RefSeq" id="WP_020194440.1">
    <property type="nucleotide sequence ID" value="NZ_BAOH01000005.1"/>
</dbReference>
<proteinExistence type="predicted"/>
<dbReference type="Pfam" id="PF08808">
    <property type="entry name" value="RES"/>
    <property type="match status" value="1"/>
</dbReference>
<evidence type="ECO:0000313" key="2">
    <source>
        <dbReference type="EMBL" id="KIF53249.1"/>
    </source>
</evidence>
<comment type="caution">
    <text evidence="2">The sequence shown here is derived from an EMBL/GenBank/DDBJ whole genome shotgun (WGS) entry which is preliminary data.</text>
</comment>
<dbReference type="AlphaFoldDB" id="A0A0C1ZAQ9"/>
<dbReference type="EMBL" id="JPRD01000015">
    <property type="protein sequence ID" value="KIF53249.1"/>
    <property type="molecule type" value="Genomic_DNA"/>
</dbReference>
<reference evidence="2 3" key="1">
    <citation type="submission" date="2014-07" db="EMBL/GenBank/DDBJ databases">
        <title>Unique and conserved regions in Vibrio harveyi and related species in comparison with the shrimp pathogen Vibrio harveyi CAIM 1792.</title>
        <authorList>
            <person name="Espinoza-Valles I."/>
            <person name="Vora G."/>
            <person name="Leekitcharoenphon P."/>
            <person name="Ussery D."/>
            <person name="Hoj L."/>
            <person name="Gomez-Gil B."/>
        </authorList>
    </citation>
    <scope>NUCLEOTIDE SEQUENCE [LARGE SCALE GENOMIC DNA]</scope>
    <source>
        <strain evidence="3">CAIM 1854 / LMG 25443</strain>
    </source>
</reference>
<dbReference type="Proteomes" id="UP000031586">
    <property type="component" value="Unassembled WGS sequence"/>
</dbReference>
<dbReference type="SMART" id="SM00953">
    <property type="entry name" value="RES"/>
    <property type="match status" value="1"/>
</dbReference>
<evidence type="ECO:0000313" key="3">
    <source>
        <dbReference type="Proteomes" id="UP000031586"/>
    </source>
</evidence>
<protein>
    <recommendedName>
        <fullName evidence="1">RES domain-containing protein</fullName>
    </recommendedName>
</protein>
<accession>A0A0C1ZAQ9</accession>
<dbReference type="PATRIC" id="fig|1229493.5.peg.1084"/>
<sequence length="153" mass="17336">MEMFRLSHADYPDLSGAGGLYGSGRWHEKGVLACYTASARALCVLERMVHESLEDLPNLVMMTIWVPDDVSIERYSSQQLPVGWDSIPDSGAARSIGQDFFSRGDSLLMQVPSAIISEEYNYIINPRHKDAGKIKIVETRDYFYDARLQKMIR</sequence>
<organism evidence="2 3">
    <name type="scientific">Vibrio owensii CAIM 1854 = LMG 25443</name>
    <dbReference type="NCBI Taxonomy" id="1229493"/>
    <lineage>
        <taxon>Bacteria</taxon>
        <taxon>Pseudomonadati</taxon>
        <taxon>Pseudomonadota</taxon>
        <taxon>Gammaproteobacteria</taxon>
        <taxon>Vibrionales</taxon>
        <taxon>Vibrionaceae</taxon>
        <taxon>Vibrio</taxon>
    </lineage>
</organism>
<feature type="domain" description="RES" evidence="1">
    <location>
        <begin position="13"/>
        <end position="138"/>
    </location>
</feature>
<evidence type="ECO:0000259" key="1">
    <source>
        <dbReference type="SMART" id="SM00953"/>
    </source>
</evidence>
<gene>
    <name evidence="2" type="ORF">H735_09995</name>
</gene>
<dbReference type="InterPro" id="IPR014914">
    <property type="entry name" value="RES_dom"/>
</dbReference>